<dbReference type="GO" id="GO:0046872">
    <property type="term" value="F:metal ion binding"/>
    <property type="evidence" value="ECO:0007669"/>
    <property type="project" value="UniProtKB-KW"/>
</dbReference>
<evidence type="ECO:0000256" key="5">
    <source>
        <dbReference type="ARBA" id="ARBA00022670"/>
    </source>
</evidence>
<evidence type="ECO:0000256" key="11">
    <source>
        <dbReference type="ARBA" id="ARBA00033475"/>
    </source>
</evidence>
<evidence type="ECO:0000256" key="8">
    <source>
        <dbReference type="ARBA" id="ARBA00023049"/>
    </source>
</evidence>
<comment type="subcellular location">
    <subcellularLocation>
        <location evidence="2">Cytoplasm</location>
    </subcellularLocation>
    <subcellularLocation>
        <location evidence="1">Nucleus</location>
    </subcellularLocation>
</comment>
<dbReference type="PANTHER" id="PTHR10804:SF102">
    <property type="entry name" value="METALLOPROTEASE ARX1-RELATED"/>
    <property type="match status" value="1"/>
</dbReference>
<sequence>MALAISREDTQVLLHGKNILQESTLDKYRTAGQITQTGLKFVSKLINDSYHKGEANPSGRLAIHEICLLADSLLTTCLETRYKNKVAERGISHPTTIDVDEVASGWCPELDDVEQLRSANKSVVGTGSVAGAKRCVDGYLAPGDVVKISLGVHIDGYTAQVSHSMVIYPTEKSENGEVKPTGPLLGGKADAYAAVHIAMETVVSLLACALTPEKTPRSLSAGGQITGHLIRTVVDSIASAYHCVVVPGSKVRRVRRFLAGQNEGIVAEREYKGVAWYESHQELAMLQKSAEATKDLVSVKPSSLHNSSAVPTDDFTVTPGEVYVIDIQMAPLDGVASGLVTLENADNFSGKSHRADQLVARPGAFVRDFAHSHTLKLKTSRQLLSKIDRQGVYPIKLSHLSDDFPVDVNVTGAPEIQAISKDLKSYRLGMSEILNNFLAIPNPIRLAKCVPWEKILSTANPAGSHGIDAAERTLPGQELPLPRLGISSLKLKSLLKHAVYVPVVRQSATVVLCTADAVPTGKSELLRLSGGNKTCQPSWIHSNYQLNTDDSIVQGIFQLAELSKDKRFGFSIRETQPLNRESASDRRNAGVAQDVEMS</sequence>
<protein>
    <recommendedName>
        <fullName evidence="10">Probable metalloprotease ARX1</fullName>
    </recommendedName>
    <alternativeName>
        <fullName evidence="11">Associated with ribosomal export complex protein 1</fullName>
    </alternativeName>
</protein>
<evidence type="ECO:0000256" key="6">
    <source>
        <dbReference type="ARBA" id="ARBA00022723"/>
    </source>
</evidence>
<dbReference type="STRING" id="1266660.A0A1G4JIU4"/>
<keyword evidence="4" id="KW-0963">Cytoplasm</keyword>
<dbReference type="GO" id="GO:0005730">
    <property type="term" value="C:nucleolus"/>
    <property type="evidence" value="ECO:0007669"/>
    <property type="project" value="EnsemblFungi"/>
</dbReference>
<evidence type="ECO:0000256" key="13">
    <source>
        <dbReference type="SAM" id="MobiDB-lite"/>
    </source>
</evidence>
<feature type="region of interest" description="Disordered" evidence="13">
    <location>
        <begin position="579"/>
        <end position="598"/>
    </location>
</feature>
<keyword evidence="9" id="KW-0539">Nucleus</keyword>
<dbReference type="InterPro" id="IPR047113">
    <property type="entry name" value="PA2G4/ARX1"/>
</dbReference>
<dbReference type="PANTHER" id="PTHR10804">
    <property type="entry name" value="PROTEASE FAMILY M24 METHIONYL AMINOPEPTIDASE, AMINOPEPTIDASE P"/>
    <property type="match status" value="1"/>
</dbReference>
<accession>A0A1G4JIU4</accession>
<evidence type="ECO:0000256" key="1">
    <source>
        <dbReference type="ARBA" id="ARBA00004123"/>
    </source>
</evidence>
<proteinExistence type="inferred from homology"/>
<dbReference type="OrthoDB" id="5876363at2759"/>
<comment type="function">
    <text evidence="12">Probable metalloprotease involved in proper assembly of pre-ribosomal particles during the biogenesis of the 60S ribosomal subunit. Accompanies the pre-60S particles to the cytoplasm.</text>
</comment>
<dbReference type="SUPFAM" id="SSF55920">
    <property type="entry name" value="Creatinase/aminopeptidase"/>
    <property type="match status" value="1"/>
</dbReference>
<keyword evidence="8" id="KW-0482">Metalloprotease</keyword>
<evidence type="ECO:0000256" key="2">
    <source>
        <dbReference type="ARBA" id="ARBA00004496"/>
    </source>
</evidence>
<dbReference type="Gene3D" id="3.90.230.10">
    <property type="entry name" value="Creatinase/methionine aminopeptidase superfamily"/>
    <property type="match status" value="1"/>
</dbReference>
<gene>
    <name evidence="14" type="ORF">LADA_0F03686G</name>
</gene>
<name>A0A1G4JIU4_9SACH</name>
<organism evidence="14 15">
    <name type="scientific">Lachancea dasiensis</name>
    <dbReference type="NCBI Taxonomy" id="1072105"/>
    <lineage>
        <taxon>Eukaryota</taxon>
        <taxon>Fungi</taxon>
        <taxon>Dikarya</taxon>
        <taxon>Ascomycota</taxon>
        <taxon>Saccharomycotina</taxon>
        <taxon>Saccharomycetes</taxon>
        <taxon>Saccharomycetales</taxon>
        <taxon>Saccharomycetaceae</taxon>
        <taxon>Lachancea</taxon>
    </lineage>
</organism>
<keyword evidence="7" id="KW-0378">Hydrolase</keyword>
<evidence type="ECO:0000256" key="7">
    <source>
        <dbReference type="ARBA" id="ARBA00022801"/>
    </source>
</evidence>
<dbReference type="GO" id="GO:0000055">
    <property type="term" value="P:ribosomal large subunit export from nucleus"/>
    <property type="evidence" value="ECO:0007669"/>
    <property type="project" value="EnsemblFungi"/>
</dbReference>
<dbReference type="EMBL" id="LT598458">
    <property type="protein sequence ID" value="SCU90386.1"/>
    <property type="molecule type" value="Genomic_DNA"/>
</dbReference>
<dbReference type="GO" id="GO:0005654">
    <property type="term" value="C:nucleoplasm"/>
    <property type="evidence" value="ECO:0007669"/>
    <property type="project" value="EnsemblFungi"/>
</dbReference>
<dbReference type="GO" id="GO:0030687">
    <property type="term" value="C:preribosome, large subunit precursor"/>
    <property type="evidence" value="ECO:0007669"/>
    <property type="project" value="EnsemblFungi"/>
</dbReference>
<dbReference type="GO" id="GO:0006508">
    <property type="term" value="P:proteolysis"/>
    <property type="evidence" value="ECO:0007669"/>
    <property type="project" value="UniProtKB-KW"/>
</dbReference>
<evidence type="ECO:0000256" key="9">
    <source>
        <dbReference type="ARBA" id="ARBA00023242"/>
    </source>
</evidence>
<evidence type="ECO:0000256" key="10">
    <source>
        <dbReference type="ARBA" id="ARBA00026155"/>
    </source>
</evidence>
<dbReference type="InterPro" id="IPR036005">
    <property type="entry name" value="Creatinase/aminopeptidase-like"/>
</dbReference>
<evidence type="ECO:0000313" key="14">
    <source>
        <dbReference type="EMBL" id="SCU90386.1"/>
    </source>
</evidence>
<dbReference type="GO" id="GO:0005737">
    <property type="term" value="C:cytoplasm"/>
    <property type="evidence" value="ECO:0007669"/>
    <property type="project" value="UniProtKB-SubCell"/>
</dbReference>
<evidence type="ECO:0000256" key="12">
    <source>
        <dbReference type="ARBA" id="ARBA00034680"/>
    </source>
</evidence>
<reference evidence="14 15" key="1">
    <citation type="submission" date="2016-03" db="EMBL/GenBank/DDBJ databases">
        <authorList>
            <person name="Devillers H."/>
        </authorList>
    </citation>
    <scope>NUCLEOTIDE SEQUENCE [LARGE SCALE GENOMIC DNA]</scope>
    <source>
        <strain evidence="14">CBS 10888</strain>
    </source>
</reference>
<evidence type="ECO:0000313" key="15">
    <source>
        <dbReference type="Proteomes" id="UP000190274"/>
    </source>
</evidence>
<comment type="similarity">
    <text evidence="3">Belongs to the peptidase M24 family.</text>
</comment>
<dbReference type="Proteomes" id="UP000190274">
    <property type="component" value="Chromosome F"/>
</dbReference>
<keyword evidence="6" id="KW-0479">Metal-binding</keyword>
<keyword evidence="5" id="KW-0645">Protease</keyword>
<evidence type="ECO:0000256" key="4">
    <source>
        <dbReference type="ARBA" id="ARBA00022490"/>
    </source>
</evidence>
<dbReference type="GO" id="GO:0008237">
    <property type="term" value="F:metallopeptidase activity"/>
    <property type="evidence" value="ECO:0007669"/>
    <property type="project" value="UniProtKB-KW"/>
</dbReference>
<evidence type="ECO:0000256" key="3">
    <source>
        <dbReference type="ARBA" id="ARBA00007319"/>
    </source>
</evidence>
<dbReference type="AlphaFoldDB" id="A0A1G4JIU4"/>
<keyword evidence="15" id="KW-1185">Reference proteome</keyword>